<organism evidence="1 2">
    <name type="scientific">Pseudomonas cavernae</name>
    <dbReference type="NCBI Taxonomy" id="2320867"/>
    <lineage>
        <taxon>Bacteria</taxon>
        <taxon>Pseudomonadati</taxon>
        <taxon>Pseudomonadota</taxon>
        <taxon>Gammaproteobacteria</taxon>
        <taxon>Pseudomonadales</taxon>
        <taxon>Pseudomonadaceae</taxon>
        <taxon>Pseudomonas</taxon>
    </lineage>
</organism>
<dbReference type="Proteomes" id="UP000265560">
    <property type="component" value="Chromosome"/>
</dbReference>
<keyword evidence="2" id="KW-1185">Reference proteome</keyword>
<dbReference type="KEGG" id="pcav:D3880_16630"/>
<accession>A0A385Z543</accession>
<evidence type="ECO:0000313" key="1">
    <source>
        <dbReference type="EMBL" id="AYC33884.1"/>
    </source>
</evidence>
<proteinExistence type="predicted"/>
<evidence type="ECO:0000313" key="2">
    <source>
        <dbReference type="Proteomes" id="UP000265560"/>
    </source>
</evidence>
<sequence length="238" mass="27577">MKVSLSCPECMRLKEELLTFMAELRFKNDCTYELKCPNGHEFKANILYHEFQKLFEIGVTSLADEYYREAVCAFAASYERFMELFVRVALRSHSVDASLEVLIWKKVARQSERQLGAFLLLYSLEFKAEPQTLPDDLVNLRNKTIHQGYFPTKEESIKYGKEVLGRIREAISRLYASDRHRDAFIRSINDQGDFSDSGLWMTFYAYSLIGTNRPPEQDTKSFKEMLEDASKARATAQG</sequence>
<protein>
    <submittedName>
        <fullName evidence="1">Uncharacterized protein</fullName>
    </submittedName>
</protein>
<dbReference type="AlphaFoldDB" id="A0A385Z543"/>
<gene>
    <name evidence="1" type="ORF">D3880_16630</name>
</gene>
<dbReference type="OrthoDB" id="9110500at2"/>
<reference evidence="2" key="1">
    <citation type="submission" date="2018-09" db="EMBL/GenBank/DDBJ databases">
        <authorList>
            <person name="Zhu H."/>
        </authorList>
    </citation>
    <scope>NUCLEOTIDE SEQUENCE [LARGE SCALE GENOMIC DNA]</scope>
    <source>
        <strain evidence="2">K2W31S-8</strain>
    </source>
</reference>
<name>A0A385Z543_9PSED</name>
<dbReference type="RefSeq" id="WP_119894539.1">
    <property type="nucleotide sequence ID" value="NZ_CP032419.1"/>
</dbReference>
<dbReference type="EMBL" id="CP032419">
    <property type="protein sequence ID" value="AYC33884.1"/>
    <property type="molecule type" value="Genomic_DNA"/>
</dbReference>